<dbReference type="Proteomes" id="UP000323930">
    <property type="component" value="Unassembled WGS sequence"/>
</dbReference>
<organism evidence="3 4">
    <name type="scientific">Seonamhaeicola marinus</name>
    <dbReference type="NCBI Taxonomy" id="1912246"/>
    <lineage>
        <taxon>Bacteria</taxon>
        <taxon>Pseudomonadati</taxon>
        <taxon>Bacteroidota</taxon>
        <taxon>Flavobacteriia</taxon>
        <taxon>Flavobacteriales</taxon>
        <taxon>Flavobacteriaceae</taxon>
    </lineage>
</organism>
<comment type="similarity">
    <text evidence="1">Belongs to the ComF/GntX family.</text>
</comment>
<dbReference type="InterPro" id="IPR029057">
    <property type="entry name" value="PRTase-like"/>
</dbReference>
<dbReference type="PANTHER" id="PTHR47505">
    <property type="entry name" value="DNA UTILIZATION PROTEIN YHGH"/>
    <property type="match status" value="1"/>
</dbReference>
<proteinExistence type="inferred from homology"/>
<sequence>MYKALINLFFPEVCYACHNPLHDNEDVICTNCRHDLPITNFHFDNNNTIQKVLYGRAKIEHATALFKFEKKSNLQRLIHGLKYKGYQSIGLTLGNWLGGELKNLVHYKGVDVVIPVPLHEKKLRKRGYNQVAKFGVQIAESLNADYIDNVLIKITNTKSQTKKSRLSRWKPSDELFILKKGYKLENKHILLVDDIITTGATLEACATTLQQAKNIKISIATMAIVP</sequence>
<dbReference type="Gene3D" id="3.40.50.2020">
    <property type="match status" value="1"/>
</dbReference>
<dbReference type="CDD" id="cd06223">
    <property type="entry name" value="PRTases_typeI"/>
    <property type="match status" value="1"/>
</dbReference>
<name>A0A5D0HGI9_9FLAO</name>
<accession>A0A5D0HGI9</accession>
<dbReference type="InterPro" id="IPR051910">
    <property type="entry name" value="ComF/GntX_DNA_util-trans"/>
</dbReference>
<evidence type="ECO:0000313" key="4">
    <source>
        <dbReference type="Proteomes" id="UP000323930"/>
    </source>
</evidence>
<dbReference type="OrthoDB" id="9779910at2"/>
<dbReference type="InterPro" id="IPR000836">
    <property type="entry name" value="PRTase_dom"/>
</dbReference>
<dbReference type="AlphaFoldDB" id="A0A5D0HGI9"/>
<dbReference type="SUPFAM" id="SSF53271">
    <property type="entry name" value="PRTase-like"/>
    <property type="match status" value="1"/>
</dbReference>
<comment type="caution">
    <text evidence="3">The sequence shown here is derived from an EMBL/GenBank/DDBJ whole genome shotgun (WGS) entry which is preliminary data.</text>
</comment>
<keyword evidence="4" id="KW-1185">Reference proteome</keyword>
<dbReference type="PANTHER" id="PTHR47505:SF1">
    <property type="entry name" value="DNA UTILIZATION PROTEIN YHGH"/>
    <property type="match status" value="1"/>
</dbReference>
<dbReference type="RefSeq" id="WP_148545395.1">
    <property type="nucleotide sequence ID" value="NZ_VSDQ01000729.1"/>
</dbReference>
<gene>
    <name evidence="3" type="ORF">FUA24_22450</name>
</gene>
<dbReference type="Pfam" id="PF00156">
    <property type="entry name" value="Pribosyltran"/>
    <property type="match status" value="1"/>
</dbReference>
<dbReference type="EMBL" id="VSDQ01000729">
    <property type="protein sequence ID" value="TYA70050.1"/>
    <property type="molecule type" value="Genomic_DNA"/>
</dbReference>
<evidence type="ECO:0000259" key="2">
    <source>
        <dbReference type="Pfam" id="PF00156"/>
    </source>
</evidence>
<reference evidence="3 4" key="1">
    <citation type="submission" date="2019-08" db="EMBL/GenBank/DDBJ databases">
        <title>Seonamhaeicola sediminis sp. nov., isolated from marine sediment.</title>
        <authorList>
            <person name="Cao W.R."/>
        </authorList>
    </citation>
    <scope>NUCLEOTIDE SEQUENCE [LARGE SCALE GENOMIC DNA]</scope>
    <source>
        <strain evidence="3 4">B011</strain>
    </source>
</reference>
<protein>
    <submittedName>
        <fullName evidence="3">ComF family protein</fullName>
    </submittedName>
</protein>
<feature type="domain" description="Phosphoribosyltransferase" evidence="2">
    <location>
        <begin position="145"/>
        <end position="221"/>
    </location>
</feature>
<evidence type="ECO:0000256" key="1">
    <source>
        <dbReference type="ARBA" id="ARBA00008007"/>
    </source>
</evidence>
<evidence type="ECO:0000313" key="3">
    <source>
        <dbReference type="EMBL" id="TYA70050.1"/>
    </source>
</evidence>